<dbReference type="AlphaFoldDB" id="I7CGG2"/>
<dbReference type="Proteomes" id="UP000006502">
    <property type="component" value="Chromosome"/>
</dbReference>
<accession>I7CGG2</accession>
<dbReference type="EMBL" id="CP003731">
    <property type="protein sequence ID" value="AFO52356.1"/>
    <property type="molecule type" value="Genomic_DNA"/>
</dbReference>
<gene>
    <name evidence="1" type="ordered locus">MHLP_03880</name>
</gene>
<dbReference type="STRING" id="1212765.MHLP_03880"/>
<dbReference type="PATRIC" id="fig|1212765.3.peg.883"/>
<name>I7CGG2_MYCHA</name>
<dbReference type="KEGG" id="mhl:MHLP_03880"/>
<proteinExistence type="predicted"/>
<protein>
    <submittedName>
        <fullName evidence="1">Uncharacterized protein</fullName>
    </submittedName>
</protein>
<evidence type="ECO:0000313" key="2">
    <source>
        <dbReference type="Proteomes" id="UP000006502"/>
    </source>
</evidence>
<evidence type="ECO:0000313" key="1">
    <source>
        <dbReference type="EMBL" id="AFO52356.1"/>
    </source>
</evidence>
<keyword evidence="2" id="KW-1185">Reference proteome</keyword>
<reference evidence="2" key="2">
    <citation type="submission" date="2012-07" db="EMBL/GenBank/DDBJ databases">
        <title>Complete genome sequence of 'Candidatus Mycoplasma haemolamae'.</title>
        <authorList>
            <person name="Guimaraes A.M.S."/>
            <person name="Toth B."/>
            <person name="Santos A.P."/>
            <person name="Nascimento N.C."/>
            <person name="Sojka J.E."/>
            <person name="Messick J.B."/>
        </authorList>
    </citation>
    <scope>NUCLEOTIDE SEQUENCE [LARGE SCALE GENOMIC DNA]</scope>
    <source>
        <strain evidence="2">Purdue</strain>
    </source>
</reference>
<dbReference type="HOGENOM" id="CLU_2683918_0_0_14"/>
<sequence>MIGAAKTSGYILAALAATGATGYGFTRVFDIPLFIKEPSLESRIVKCLENSFSTDGRCSNDPEVQAKWKEARWE</sequence>
<reference evidence="1 2" key="1">
    <citation type="journal article" date="2012" name="J. Bacteriol.">
        <title>Genome Sequence of "Candidatus Mycoplasma haemolamae" Strain Purdue, a Red Blood Cell Pathogen of Alpacas (Vicugna pacos) and Llamas (Lama glama).</title>
        <authorList>
            <person name="Guimaraes A.M."/>
            <person name="Toth B."/>
            <person name="Santos A.P."/>
            <person name="do Nascimento N.C."/>
            <person name="Kritchevsky J.E."/>
            <person name="Messick J.B."/>
        </authorList>
    </citation>
    <scope>NUCLEOTIDE SEQUENCE [LARGE SCALE GENOMIC DNA]</scope>
    <source>
        <strain evidence="1 2">Purdue</strain>
    </source>
</reference>
<organism evidence="1 2">
    <name type="scientific">Mycoplasma haematolamae (strain Purdue)</name>
    <dbReference type="NCBI Taxonomy" id="1212765"/>
    <lineage>
        <taxon>Bacteria</taxon>
        <taxon>Bacillati</taxon>
        <taxon>Mycoplasmatota</taxon>
        <taxon>Mollicutes</taxon>
        <taxon>Mycoplasmataceae</taxon>
        <taxon>Mycoplasma</taxon>
    </lineage>
</organism>